<comment type="caution">
    <text evidence="12">The sequence shown here is derived from an EMBL/GenBank/DDBJ whole genome shotgun (WGS) entry which is preliminary data.</text>
</comment>
<comment type="caution">
    <text evidence="9">Lacks conserved residue(s) required for the propagation of feature annotation.</text>
</comment>
<feature type="active site" evidence="9">
    <location>
        <position position="133"/>
    </location>
</feature>
<comment type="function">
    <text evidence="9 10">This protein specifically catalyzes the removal of signal peptides from prolipoproteins.</text>
</comment>
<evidence type="ECO:0000256" key="11">
    <source>
        <dbReference type="RuleBase" id="RU004181"/>
    </source>
</evidence>
<dbReference type="EMBL" id="JXBZ01000007">
    <property type="protein sequence ID" value="KJY48942.1"/>
    <property type="molecule type" value="Genomic_DNA"/>
</dbReference>
<protein>
    <recommendedName>
        <fullName evidence="9">Lipoprotein signal peptidase</fullName>
        <ecNumber evidence="9">3.4.23.36</ecNumber>
    </recommendedName>
    <alternativeName>
        <fullName evidence="9">Prolipoprotein signal peptidase</fullName>
    </alternativeName>
    <alternativeName>
        <fullName evidence="9">Signal peptidase II</fullName>
        <shortName evidence="9">SPase II</shortName>
    </alternativeName>
</protein>
<comment type="similarity">
    <text evidence="1 9 11">Belongs to the peptidase A8 family.</text>
</comment>
<feature type="transmembrane region" description="Helical" evidence="9">
    <location>
        <begin position="123"/>
        <end position="148"/>
    </location>
</feature>
<evidence type="ECO:0000256" key="1">
    <source>
        <dbReference type="ARBA" id="ARBA00006139"/>
    </source>
</evidence>
<evidence type="ECO:0000256" key="10">
    <source>
        <dbReference type="RuleBase" id="RU000594"/>
    </source>
</evidence>
<dbReference type="GO" id="GO:0005886">
    <property type="term" value="C:plasma membrane"/>
    <property type="evidence" value="ECO:0007669"/>
    <property type="project" value="UniProtKB-SubCell"/>
</dbReference>
<feature type="transmembrane region" description="Helical" evidence="9">
    <location>
        <begin position="60"/>
        <end position="78"/>
    </location>
</feature>
<organism evidence="12 13">
    <name type="scientific">Bombilactobacillus mellis</name>
    <dbReference type="NCBI Taxonomy" id="1218508"/>
    <lineage>
        <taxon>Bacteria</taxon>
        <taxon>Bacillati</taxon>
        <taxon>Bacillota</taxon>
        <taxon>Bacilli</taxon>
        <taxon>Lactobacillales</taxon>
        <taxon>Lactobacillaceae</taxon>
        <taxon>Bombilactobacillus</taxon>
    </lineage>
</organism>
<keyword evidence="4 9" id="KW-0812">Transmembrane</keyword>
<proteinExistence type="inferred from homology"/>
<gene>
    <name evidence="9 12" type="primary">lspA</name>
    <name evidence="12" type="ORF">JG29_07620</name>
</gene>
<feature type="active site" evidence="9">
    <location>
        <position position="113"/>
    </location>
</feature>
<dbReference type="NCBIfam" id="TIGR00077">
    <property type="entry name" value="lspA"/>
    <property type="match status" value="1"/>
</dbReference>
<dbReference type="RefSeq" id="WP_045922608.1">
    <property type="nucleotide sequence ID" value="NZ_JAAEDZ010000003.1"/>
</dbReference>
<evidence type="ECO:0000256" key="2">
    <source>
        <dbReference type="ARBA" id="ARBA00022475"/>
    </source>
</evidence>
<dbReference type="GO" id="GO:0004190">
    <property type="term" value="F:aspartic-type endopeptidase activity"/>
    <property type="evidence" value="ECO:0007669"/>
    <property type="project" value="UniProtKB-UniRule"/>
</dbReference>
<keyword evidence="7 9" id="KW-1133">Transmembrane helix</keyword>
<evidence type="ECO:0000256" key="8">
    <source>
        <dbReference type="ARBA" id="ARBA00023136"/>
    </source>
</evidence>
<evidence type="ECO:0000313" key="13">
    <source>
        <dbReference type="Proteomes" id="UP000033695"/>
    </source>
</evidence>
<keyword evidence="3 9" id="KW-0645">Protease</keyword>
<evidence type="ECO:0000256" key="4">
    <source>
        <dbReference type="ARBA" id="ARBA00022692"/>
    </source>
</evidence>
<dbReference type="AlphaFoldDB" id="A0A0F4KQM2"/>
<evidence type="ECO:0000313" key="12">
    <source>
        <dbReference type="EMBL" id="KJY48942.1"/>
    </source>
</evidence>
<comment type="subcellular location">
    <subcellularLocation>
        <location evidence="9">Cell membrane</location>
        <topology evidence="9">Multi-pass membrane protein</topology>
    </subcellularLocation>
</comment>
<dbReference type="Pfam" id="PF01252">
    <property type="entry name" value="Peptidase_A8"/>
    <property type="match status" value="1"/>
</dbReference>
<dbReference type="PROSITE" id="PS00855">
    <property type="entry name" value="SPASE_II"/>
    <property type="match status" value="1"/>
</dbReference>
<dbReference type="HOGENOM" id="CLU_083252_3_3_9"/>
<dbReference type="PATRIC" id="fig|1218508.4.peg.780"/>
<keyword evidence="8 9" id="KW-0472">Membrane</keyword>
<keyword evidence="5 9" id="KW-0064">Aspartyl protease</keyword>
<dbReference type="PRINTS" id="PR00781">
    <property type="entry name" value="LIPOSIGPTASE"/>
</dbReference>
<evidence type="ECO:0000256" key="6">
    <source>
        <dbReference type="ARBA" id="ARBA00022801"/>
    </source>
</evidence>
<name>A0A0F4KQM2_9LACO</name>
<keyword evidence="13" id="KW-1185">Reference proteome</keyword>
<keyword evidence="6 9" id="KW-0378">Hydrolase</keyword>
<dbReference type="HAMAP" id="MF_00161">
    <property type="entry name" value="LspA"/>
    <property type="match status" value="1"/>
</dbReference>
<dbReference type="EC" id="3.4.23.36" evidence="9"/>
<feature type="transmembrane region" description="Helical" evidence="9">
    <location>
        <begin position="85"/>
        <end position="103"/>
    </location>
</feature>
<evidence type="ECO:0000256" key="3">
    <source>
        <dbReference type="ARBA" id="ARBA00022670"/>
    </source>
</evidence>
<dbReference type="UniPathway" id="UPA00665"/>
<dbReference type="Proteomes" id="UP000033695">
    <property type="component" value="Unassembled WGS sequence"/>
</dbReference>
<accession>A0A0F4KQM2</accession>
<dbReference type="PANTHER" id="PTHR33695">
    <property type="entry name" value="LIPOPROTEIN SIGNAL PEPTIDASE"/>
    <property type="match status" value="1"/>
</dbReference>
<evidence type="ECO:0000256" key="9">
    <source>
        <dbReference type="HAMAP-Rule" id="MF_00161"/>
    </source>
</evidence>
<sequence length="152" mass="17024">MGWIYGLLIVLGLGIDQLIKYWAIIKLPAGQEQIIIPNFLAFIRLNNHGAAYNILSGQRLFFLIITVIAIVVLLFLLIKYGRKSHFLGVSLSLLLAGALGNALDRLLHGYVVDMIYLNIFNLPFLNFVCNFADILITSGVVLLIIYIFKTDN</sequence>
<dbReference type="GO" id="GO:0006508">
    <property type="term" value="P:proteolysis"/>
    <property type="evidence" value="ECO:0007669"/>
    <property type="project" value="UniProtKB-KW"/>
</dbReference>
<keyword evidence="2 9" id="KW-1003">Cell membrane</keyword>
<keyword evidence="12" id="KW-0449">Lipoprotein</keyword>
<comment type="catalytic activity">
    <reaction evidence="9 10">
        <text>Release of signal peptides from bacterial membrane prolipoproteins. Hydrolyzes -Xaa-Yaa-Zaa-|-(S,diacylglyceryl)Cys-, in which Xaa is hydrophobic (preferably Leu), and Yaa (Ala or Ser) and Zaa (Gly or Ala) have small, neutral side chains.</text>
        <dbReference type="EC" id="3.4.23.36"/>
    </reaction>
</comment>
<evidence type="ECO:0000256" key="5">
    <source>
        <dbReference type="ARBA" id="ARBA00022750"/>
    </source>
</evidence>
<dbReference type="InterPro" id="IPR001872">
    <property type="entry name" value="Peptidase_A8"/>
</dbReference>
<comment type="pathway">
    <text evidence="9">Protein modification; lipoprotein biosynthesis (signal peptide cleavage).</text>
</comment>
<reference evidence="12 13" key="1">
    <citation type="submission" date="2014-12" db="EMBL/GenBank/DDBJ databases">
        <title>Comparative genomics of the lactic acid bacteria isolated from the honey bee gut.</title>
        <authorList>
            <person name="Ellegaard K.M."/>
            <person name="Tamarit D."/>
            <person name="Javelind E."/>
            <person name="Olofsson T."/>
            <person name="Andersson S.G."/>
            <person name="Vasquez A."/>
        </authorList>
    </citation>
    <scope>NUCLEOTIDE SEQUENCE [LARGE SCALE GENOMIC DNA]</scope>
    <source>
        <strain evidence="12 13">Hon2</strain>
    </source>
</reference>
<dbReference type="STRING" id="1218508.JG29_07620"/>
<evidence type="ECO:0000256" key="7">
    <source>
        <dbReference type="ARBA" id="ARBA00022989"/>
    </source>
</evidence>
<dbReference type="PANTHER" id="PTHR33695:SF1">
    <property type="entry name" value="LIPOPROTEIN SIGNAL PEPTIDASE"/>
    <property type="match status" value="1"/>
</dbReference>
<dbReference type="OrthoDB" id="9810259at2"/>